<evidence type="ECO:0000313" key="1">
    <source>
        <dbReference type="EMBL" id="EIW20740.1"/>
    </source>
</evidence>
<dbReference type="Proteomes" id="UP000004324">
    <property type="component" value="Unassembled WGS sequence"/>
</dbReference>
<accession>I8RNQ5</accession>
<proteinExistence type="predicted"/>
<name>I8RNQ5_9FIRM</name>
<organism evidence="1 2">
    <name type="scientific">Pelosinus fermentans B4</name>
    <dbReference type="NCBI Taxonomy" id="1149862"/>
    <lineage>
        <taxon>Bacteria</taxon>
        <taxon>Bacillati</taxon>
        <taxon>Bacillota</taxon>
        <taxon>Negativicutes</taxon>
        <taxon>Selenomonadales</taxon>
        <taxon>Sporomusaceae</taxon>
        <taxon>Pelosinus</taxon>
    </lineage>
</organism>
<protein>
    <submittedName>
        <fullName evidence="1">Uncharacterized protein</fullName>
    </submittedName>
</protein>
<evidence type="ECO:0000313" key="2">
    <source>
        <dbReference type="Proteomes" id="UP000004324"/>
    </source>
</evidence>
<gene>
    <name evidence="1" type="ORF">FB4_1952</name>
</gene>
<reference evidence="1 2" key="1">
    <citation type="journal article" date="2012" name="J. Bacteriol.">
        <title>Draft Genome Sequences for Two Metal-Reducing Pelosinus fermentans Strains Isolated from a Cr(VI)-Contaminated Site and for Type Strain R7.</title>
        <authorList>
            <person name="Brown S.D."/>
            <person name="Podar M."/>
            <person name="Klingeman D.M."/>
            <person name="Johnson C.M."/>
            <person name="Yang Z.K."/>
            <person name="Utturkar S.M."/>
            <person name="Land M.L."/>
            <person name="Mosher J.J."/>
            <person name="Hurt R.A.Jr."/>
            <person name="Phelps T.J."/>
            <person name="Palumbo A.V."/>
            <person name="Arkin A.P."/>
            <person name="Hazen T.C."/>
            <person name="Elias D.A."/>
        </authorList>
    </citation>
    <scope>NUCLEOTIDE SEQUENCE [LARGE SCALE GENOMIC DNA]</scope>
    <source>
        <strain evidence="1 2">B4</strain>
    </source>
</reference>
<comment type="caution">
    <text evidence="1">The sequence shown here is derived from an EMBL/GenBank/DDBJ whole genome shotgun (WGS) entry which is preliminary data.</text>
</comment>
<dbReference type="AlphaFoldDB" id="I8RNQ5"/>
<sequence length="64" mass="7579">MKQQPCLCPTCQNHKEYCKYYGECLKTCGECDKVTSCPMYAERVGLNEKINCQKESEMRLRFMR</sequence>
<dbReference type="EMBL" id="AKVJ01000004">
    <property type="protein sequence ID" value="EIW20740.1"/>
    <property type="molecule type" value="Genomic_DNA"/>
</dbReference>
<keyword evidence="2" id="KW-1185">Reference proteome</keyword>